<dbReference type="AlphaFoldDB" id="X0TVX2"/>
<accession>X0TVX2</accession>
<comment type="caution">
    <text evidence="2">The sequence shown here is derived from an EMBL/GenBank/DDBJ whole genome shotgun (WGS) entry which is preliminary data.</text>
</comment>
<dbReference type="InterPro" id="IPR036412">
    <property type="entry name" value="HAD-like_sf"/>
</dbReference>
<name>X0TVX2_9ZZZZ</name>
<organism evidence="2">
    <name type="scientific">marine sediment metagenome</name>
    <dbReference type="NCBI Taxonomy" id="412755"/>
    <lineage>
        <taxon>unclassified sequences</taxon>
        <taxon>metagenomes</taxon>
        <taxon>ecological metagenomes</taxon>
    </lineage>
</organism>
<proteinExistence type="predicted"/>
<evidence type="ECO:0000313" key="2">
    <source>
        <dbReference type="EMBL" id="GAF80270.1"/>
    </source>
</evidence>
<dbReference type="SUPFAM" id="SSF56784">
    <property type="entry name" value="HAD-like"/>
    <property type="match status" value="1"/>
</dbReference>
<sequence length="172" mass="19182">MRTMNVRTVFVDIDNTLTEDKPEFKATSAPDVSFVRLVMAANSISEKEASKRIAHHTTTVEEMVGYTWPFEPQVDLCVTEAEVARALQEDFKERYRVFPDAELFLKGLRQYSNIQVHTATTNPKLYSLAKLGSAGLADATGSPYLDGCHGGGRDQPWRQMRPRVLSGASATR</sequence>
<dbReference type="EMBL" id="BARS01003271">
    <property type="protein sequence ID" value="GAF80270.1"/>
    <property type="molecule type" value="Genomic_DNA"/>
</dbReference>
<gene>
    <name evidence="2" type="ORF">S01H1_06324</name>
</gene>
<feature type="region of interest" description="Disordered" evidence="1">
    <location>
        <begin position="147"/>
        <end position="172"/>
    </location>
</feature>
<reference evidence="2" key="1">
    <citation type="journal article" date="2014" name="Front. Microbiol.">
        <title>High frequency of phylogenetically diverse reductive dehalogenase-homologous genes in deep subseafloor sedimentary metagenomes.</title>
        <authorList>
            <person name="Kawai M."/>
            <person name="Futagami T."/>
            <person name="Toyoda A."/>
            <person name="Takaki Y."/>
            <person name="Nishi S."/>
            <person name="Hori S."/>
            <person name="Arai W."/>
            <person name="Tsubouchi T."/>
            <person name="Morono Y."/>
            <person name="Uchiyama I."/>
            <person name="Ito T."/>
            <person name="Fujiyama A."/>
            <person name="Inagaki F."/>
            <person name="Takami H."/>
        </authorList>
    </citation>
    <scope>NUCLEOTIDE SEQUENCE</scope>
    <source>
        <strain evidence="2">Expedition CK06-06</strain>
    </source>
</reference>
<protein>
    <submittedName>
        <fullName evidence="2">Uncharacterized protein</fullName>
    </submittedName>
</protein>
<evidence type="ECO:0000256" key="1">
    <source>
        <dbReference type="SAM" id="MobiDB-lite"/>
    </source>
</evidence>